<evidence type="ECO:0000313" key="11">
    <source>
        <dbReference type="EMBL" id="MBB3663872.1"/>
    </source>
</evidence>
<comment type="caution">
    <text evidence="11">The sequence shown here is derived from an EMBL/GenBank/DDBJ whole genome shotgun (WGS) entry which is preliminary data.</text>
</comment>
<evidence type="ECO:0000259" key="10">
    <source>
        <dbReference type="SMART" id="SM01038"/>
    </source>
</evidence>
<organism evidence="11 12">
    <name type="scientific">Prauserella sediminis</name>
    <dbReference type="NCBI Taxonomy" id="577680"/>
    <lineage>
        <taxon>Bacteria</taxon>
        <taxon>Bacillati</taxon>
        <taxon>Actinomycetota</taxon>
        <taxon>Actinomycetes</taxon>
        <taxon>Pseudonocardiales</taxon>
        <taxon>Pseudonocardiaceae</taxon>
        <taxon>Prauserella</taxon>
        <taxon>Prauserella salsuginis group</taxon>
    </lineage>
</organism>
<dbReference type="Pfam" id="PF02929">
    <property type="entry name" value="Bgal_small_N"/>
    <property type="match status" value="1"/>
</dbReference>
<dbReference type="InterPro" id="IPR004199">
    <property type="entry name" value="B-gal_small/dom_5"/>
</dbReference>
<dbReference type="InterPro" id="IPR023232">
    <property type="entry name" value="Glyco_hydro_2_AS"/>
</dbReference>
<evidence type="ECO:0000256" key="3">
    <source>
        <dbReference type="ARBA" id="ARBA00012756"/>
    </source>
</evidence>
<dbReference type="AlphaFoldDB" id="A0A839XIU4"/>
<dbReference type="InterPro" id="IPR006102">
    <property type="entry name" value="Ig-like_GH2"/>
</dbReference>
<dbReference type="PROSITE" id="PS00719">
    <property type="entry name" value="GLYCOSYL_HYDROL_F2_1"/>
    <property type="match status" value="1"/>
</dbReference>
<dbReference type="PROSITE" id="PS51318">
    <property type="entry name" value="TAT"/>
    <property type="match status" value="1"/>
</dbReference>
<dbReference type="Gene3D" id="2.70.98.10">
    <property type="match status" value="1"/>
</dbReference>
<keyword evidence="6 8" id="KW-0326">Glycosidase</keyword>
<dbReference type="SUPFAM" id="SSF51445">
    <property type="entry name" value="(Trans)glycosidases"/>
    <property type="match status" value="1"/>
</dbReference>
<dbReference type="SUPFAM" id="SSF74650">
    <property type="entry name" value="Galactose mutarotase-like"/>
    <property type="match status" value="1"/>
</dbReference>
<dbReference type="InterPro" id="IPR017853">
    <property type="entry name" value="GH"/>
</dbReference>
<dbReference type="InterPro" id="IPR023230">
    <property type="entry name" value="Glyco_hydro_2_CS"/>
</dbReference>
<dbReference type="InterPro" id="IPR013783">
    <property type="entry name" value="Ig-like_fold"/>
</dbReference>
<evidence type="ECO:0000256" key="5">
    <source>
        <dbReference type="ARBA" id="ARBA00022801"/>
    </source>
</evidence>
<keyword evidence="12" id="KW-1185">Reference proteome</keyword>
<dbReference type="GO" id="GO:0004565">
    <property type="term" value="F:beta-galactosidase activity"/>
    <property type="evidence" value="ECO:0007669"/>
    <property type="project" value="UniProtKB-EC"/>
</dbReference>
<feature type="region of interest" description="Disordered" evidence="9">
    <location>
        <begin position="859"/>
        <end position="878"/>
    </location>
</feature>
<dbReference type="Pfam" id="PF16353">
    <property type="entry name" value="LacZ_4"/>
    <property type="match status" value="1"/>
</dbReference>
<name>A0A839XIU4_9PSEU</name>
<dbReference type="Pfam" id="PF02837">
    <property type="entry name" value="Glyco_hydro_2_N"/>
    <property type="match status" value="1"/>
</dbReference>
<evidence type="ECO:0000256" key="6">
    <source>
        <dbReference type="ARBA" id="ARBA00023295"/>
    </source>
</evidence>
<accession>A0A839XIU4</accession>
<dbReference type="GO" id="GO:0009341">
    <property type="term" value="C:beta-galactosidase complex"/>
    <property type="evidence" value="ECO:0007669"/>
    <property type="project" value="InterPro"/>
</dbReference>
<dbReference type="GO" id="GO:0005990">
    <property type="term" value="P:lactose catabolic process"/>
    <property type="evidence" value="ECO:0007669"/>
    <property type="project" value="TreeGrafter"/>
</dbReference>
<dbReference type="Gene3D" id="3.20.20.80">
    <property type="entry name" value="Glycosidases"/>
    <property type="match status" value="1"/>
</dbReference>
<dbReference type="InterPro" id="IPR006311">
    <property type="entry name" value="TAT_signal"/>
</dbReference>
<dbReference type="SMART" id="SM01038">
    <property type="entry name" value="Bgal_small_N"/>
    <property type="match status" value="1"/>
</dbReference>
<dbReference type="InterPro" id="IPR036156">
    <property type="entry name" value="Beta-gal/glucu_dom_sf"/>
</dbReference>
<dbReference type="InterPro" id="IPR006103">
    <property type="entry name" value="Glyco_hydro_2_cat"/>
</dbReference>
<evidence type="ECO:0000256" key="7">
    <source>
        <dbReference type="ARBA" id="ARBA00032230"/>
    </source>
</evidence>
<dbReference type="InterPro" id="IPR011013">
    <property type="entry name" value="Gal_mutarotase_sf_dom"/>
</dbReference>
<dbReference type="EC" id="3.2.1.23" evidence="3 8"/>
<evidence type="ECO:0000256" key="2">
    <source>
        <dbReference type="ARBA" id="ARBA00007401"/>
    </source>
</evidence>
<protein>
    <recommendedName>
        <fullName evidence="4 8">Beta-galactosidase</fullName>
        <ecNumber evidence="3 8">3.2.1.23</ecNumber>
    </recommendedName>
    <alternativeName>
        <fullName evidence="7 8">Lactase</fullName>
    </alternativeName>
</protein>
<dbReference type="Proteomes" id="UP000564573">
    <property type="component" value="Unassembled WGS sequence"/>
</dbReference>
<dbReference type="PANTHER" id="PTHR46323:SF2">
    <property type="entry name" value="BETA-GALACTOSIDASE"/>
    <property type="match status" value="1"/>
</dbReference>
<dbReference type="GO" id="GO:0030246">
    <property type="term" value="F:carbohydrate binding"/>
    <property type="evidence" value="ECO:0007669"/>
    <property type="project" value="InterPro"/>
</dbReference>
<comment type="catalytic activity">
    <reaction evidence="1 8">
        <text>Hydrolysis of terminal non-reducing beta-D-galactose residues in beta-D-galactosides.</text>
        <dbReference type="EC" id="3.2.1.23"/>
    </reaction>
</comment>
<feature type="region of interest" description="Disordered" evidence="9">
    <location>
        <begin position="1"/>
        <end position="24"/>
    </location>
</feature>
<evidence type="ECO:0000256" key="8">
    <source>
        <dbReference type="RuleBase" id="RU361154"/>
    </source>
</evidence>
<dbReference type="InterPro" id="IPR050347">
    <property type="entry name" value="Bact_Beta-galactosidase"/>
</dbReference>
<proteinExistence type="inferred from homology"/>
<dbReference type="SUPFAM" id="SSF49303">
    <property type="entry name" value="beta-Galactosidase/glucuronidase domain"/>
    <property type="match status" value="2"/>
</dbReference>
<comment type="similarity">
    <text evidence="2 8">Belongs to the glycosyl hydrolase 2 family.</text>
</comment>
<reference evidence="11 12" key="1">
    <citation type="submission" date="2020-08" db="EMBL/GenBank/DDBJ databases">
        <title>Sequencing the genomes of 1000 actinobacteria strains.</title>
        <authorList>
            <person name="Klenk H.-P."/>
        </authorList>
    </citation>
    <scope>NUCLEOTIDE SEQUENCE [LARGE SCALE GENOMIC DNA]</scope>
    <source>
        <strain evidence="11 12">DSM 45267</strain>
    </source>
</reference>
<dbReference type="Pfam" id="PF02836">
    <property type="entry name" value="Glyco_hydro_2_C"/>
    <property type="match status" value="1"/>
</dbReference>
<dbReference type="RefSeq" id="WP_183783298.1">
    <property type="nucleotide sequence ID" value="NZ_JACIBS010000001.1"/>
</dbReference>
<dbReference type="InterPro" id="IPR014718">
    <property type="entry name" value="GH-type_carb-bd"/>
</dbReference>
<evidence type="ECO:0000256" key="4">
    <source>
        <dbReference type="ARBA" id="ARBA00013303"/>
    </source>
</evidence>
<dbReference type="Pfam" id="PF00703">
    <property type="entry name" value="Glyco_hydro_2"/>
    <property type="match status" value="1"/>
</dbReference>
<evidence type="ECO:0000256" key="9">
    <source>
        <dbReference type="SAM" id="MobiDB-lite"/>
    </source>
</evidence>
<dbReference type="PANTHER" id="PTHR46323">
    <property type="entry name" value="BETA-GALACTOSIDASE"/>
    <property type="match status" value="1"/>
</dbReference>
<dbReference type="InterPro" id="IPR032312">
    <property type="entry name" value="LacZ_4"/>
</dbReference>
<dbReference type="PRINTS" id="PR00132">
    <property type="entry name" value="GLHYDRLASE2"/>
</dbReference>
<keyword evidence="5 8" id="KW-0378">Hydrolase</keyword>
<dbReference type="InterPro" id="IPR006101">
    <property type="entry name" value="Glyco_hydro_2"/>
</dbReference>
<dbReference type="EMBL" id="JACIBS010000001">
    <property type="protein sequence ID" value="MBB3663872.1"/>
    <property type="molecule type" value="Genomic_DNA"/>
</dbReference>
<evidence type="ECO:0000256" key="1">
    <source>
        <dbReference type="ARBA" id="ARBA00001412"/>
    </source>
</evidence>
<evidence type="ECO:0000313" key="12">
    <source>
        <dbReference type="Proteomes" id="UP000564573"/>
    </source>
</evidence>
<dbReference type="Gene3D" id="2.60.40.10">
    <property type="entry name" value="Immunoglobulins"/>
    <property type="match status" value="2"/>
</dbReference>
<sequence length="1117" mass="123524">MSLTGPSKRVNDDQPAESGASRGVSRRGILGAGAAVLGGLAVPGMSAASLLPCAPVAAAQEGGRNDYPEWNNNLELFDVGSEPPHTTLMPYAGLDQALAADRTQSPFRLDLDGEWRFRHAENTDSRDPEFYRRGAGDRGWDTIPVPANWQLHGYDFPIYTNITYPWSGANGKGENPEPPFAPTKFNPVGQYRRSFTMPPNWRGRRTFLHFEGVKSAFYVWVNGELVGYREDSYTSSEFDVTRLVKPGHNEVAVEVYRFSDGDWMEDQDMIRLSGIFRSVYLFSTPTVHVRDFRVDTPLRDGYTNADLAVTANVRDYTGSEKGAFTVETQLYDDGGNPVWSEPLRQSADFGATRKDATREDTAREDEVVARGSKRVRAPKLWSAEHPNLYTAVLVLRGPAGDVLETLSTRVGFREFAMVDGLMRINGRPITIKGVNRHELHPDRGSALTREDMVADIRVMKRMNVNAVRTSHYPNDPLFYELADEYGLYVMDETNLETHGIRDDYPGSHPEWTNAVVARAKNVVHRDKNHASVIIWSLGNEAGGGSNFVAMYDWIRSYDDMRVIHYEGDDRPEVSDVRSAMYESPSRVEDRAAESDTRPYVMIEYAHSMGNSTGNFREYWDIVRAHDVLQGGYIWDFADQSLRRSVPNGRGTYFAYGGDWGDDPNDGNFCANGVVTADRAAGGKAAEVKHVYQDILLSADDPSSGRVTITNEHLFTGVSAYAGTWEVIADGEVVETGELTREQLSVPPSSSATITVPFTKPANPAPGAEYFLRLSFTTREGTRWADAGFEVAKHQFPIDVGSPEVEPVPLDSVPALAVDDSGGSVTVTGEDFTVAIARDTGVITSYVAKGRTLVESGPVPNFWRGSTDNDLGNDQPDRNGTWRHAGARRTVTDVSVEPVRDKAVVVTVEGTLPTSTESTYTTVYTIFGNAEIKVDNTLHPGSAALPYIPEVGTILRVPAGLDTIRFYGRGPEENHWDRKSASEVGVYDSTVDEQWTPYIRPQENGNKTDVRWLALVGSDGAGLLATGESLLEINASHVTPEDLSGDARHDYQLEPRDEVVLRLNHRQMGVGGNDSWGQQPLDEYKLFADTDYAYTYRLRPLPNVDDAMTLSRKPTANP</sequence>
<dbReference type="PROSITE" id="PS00608">
    <property type="entry name" value="GLYCOSYL_HYDROL_F2_2"/>
    <property type="match status" value="1"/>
</dbReference>
<dbReference type="Gene3D" id="2.60.120.260">
    <property type="entry name" value="Galactose-binding domain-like"/>
    <property type="match status" value="1"/>
</dbReference>
<feature type="domain" description="Beta galactosidase small chain/" evidence="10">
    <location>
        <begin position="825"/>
        <end position="1098"/>
    </location>
</feature>
<dbReference type="InterPro" id="IPR006104">
    <property type="entry name" value="Glyco_hydro_2_N"/>
</dbReference>
<dbReference type="SUPFAM" id="SSF49785">
    <property type="entry name" value="Galactose-binding domain-like"/>
    <property type="match status" value="1"/>
</dbReference>
<dbReference type="InterPro" id="IPR008979">
    <property type="entry name" value="Galactose-bd-like_sf"/>
</dbReference>
<gene>
    <name evidence="11" type="ORF">FB384_002776</name>
</gene>
<dbReference type="FunFam" id="3.20.20.80:FF:000121">
    <property type="entry name" value="Beta-galactosidase"/>
    <property type="match status" value="1"/>
</dbReference>